<feature type="region of interest" description="Disordered" evidence="5">
    <location>
        <begin position="235"/>
        <end position="255"/>
    </location>
</feature>
<feature type="non-terminal residue" evidence="7">
    <location>
        <position position="1"/>
    </location>
</feature>
<dbReference type="AlphaFoldDB" id="A0ABD2SLT7"/>
<comment type="subcellular location">
    <subcellularLocation>
        <location evidence="1">Nucleus</location>
    </subcellularLocation>
</comment>
<dbReference type="EMBL" id="JBJKTR010000014">
    <property type="protein sequence ID" value="KAL3344844.1"/>
    <property type="molecule type" value="Genomic_DNA"/>
</dbReference>
<evidence type="ECO:0000256" key="4">
    <source>
        <dbReference type="ARBA" id="ARBA00023242"/>
    </source>
</evidence>
<proteinExistence type="predicted"/>
<protein>
    <recommendedName>
        <fullName evidence="6">Bromodomain associated domain-containing protein</fullName>
    </recommendedName>
</protein>
<evidence type="ECO:0000313" key="8">
    <source>
        <dbReference type="Proteomes" id="UP001627284"/>
    </source>
</evidence>
<evidence type="ECO:0000259" key="6">
    <source>
        <dbReference type="SMART" id="SM00576"/>
    </source>
</evidence>
<comment type="caution">
    <text evidence="7">The sequence shown here is derived from an EMBL/GenBank/DDBJ whole genome shotgun (WGS) entry which is preliminary data.</text>
</comment>
<evidence type="ECO:0000256" key="1">
    <source>
        <dbReference type="ARBA" id="ARBA00004123"/>
    </source>
</evidence>
<dbReference type="Gene3D" id="1.10.20.10">
    <property type="entry name" value="Histone, subunit A"/>
    <property type="match status" value="1"/>
</dbReference>
<dbReference type="GO" id="GO:0005634">
    <property type="term" value="C:nucleus"/>
    <property type="evidence" value="ECO:0007669"/>
    <property type="project" value="UniProtKB-SubCell"/>
</dbReference>
<dbReference type="PANTHER" id="PTHR46338:SF13">
    <property type="entry name" value="TRANSCRIPTION INITIATION FACTOR TFIID SUBUNIT 8-LIKE"/>
    <property type="match status" value="1"/>
</dbReference>
<name>A0ABD2SLT7_9SOLN</name>
<keyword evidence="8" id="KW-1185">Reference proteome</keyword>
<accession>A0ABD2SLT7</accession>
<keyword evidence="4" id="KW-0539">Nucleus</keyword>
<gene>
    <name evidence="7" type="ORF">AABB24_024004</name>
</gene>
<feature type="domain" description="Bromodomain associated" evidence="6">
    <location>
        <begin position="59"/>
        <end position="135"/>
    </location>
</feature>
<evidence type="ECO:0000313" key="7">
    <source>
        <dbReference type="EMBL" id="KAL3344844.1"/>
    </source>
</evidence>
<keyword evidence="3" id="KW-0804">Transcription</keyword>
<organism evidence="7 8">
    <name type="scientific">Solanum stoloniferum</name>
    <dbReference type="NCBI Taxonomy" id="62892"/>
    <lineage>
        <taxon>Eukaryota</taxon>
        <taxon>Viridiplantae</taxon>
        <taxon>Streptophyta</taxon>
        <taxon>Embryophyta</taxon>
        <taxon>Tracheophyta</taxon>
        <taxon>Spermatophyta</taxon>
        <taxon>Magnoliopsida</taxon>
        <taxon>eudicotyledons</taxon>
        <taxon>Gunneridae</taxon>
        <taxon>Pentapetalae</taxon>
        <taxon>asterids</taxon>
        <taxon>lamiids</taxon>
        <taxon>Solanales</taxon>
        <taxon>Solanaceae</taxon>
        <taxon>Solanoideae</taxon>
        <taxon>Solaneae</taxon>
        <taxon>Solanum</taxon>
    </lineage>
</organism>
<dbReference type="InterPro" id="IPR006565">
    <property type="entry name" value="BTP"/>
</dbReference>
<dbReference type="InterPro" id="IPR009072">
    <property type="entry name" value="Histone-fold"/>
</dbReference>
<dbReference type="SMART" id="SM00576">
    <property type="entry name" value="BTP"/>
    <property type="match status" value="1"/>
</dbReference>
<evidence type="ECO:0000256" key="3">
    <source>
        <dbReference type="ARBA" id="ARBA00023163"/>
    </source>
</evidence>
<dbReference type="CDD" id="cd00076">
    <property type="entry name" value="HFD_SF"/>
    <property type="match status" value="1"/>
</dbReference>
<sequence length="313" mass="34259">ARVRAPTLLLKLSSNEHLGFLFEDSRSRAAHMSSKSNLNRPLAAKATAIPAPSTPLSESDYAFTITRTAVAQICSSIGFTAAEAPVLGILTDIAIRYLRTIAKSAADSANSACRTQANLVDTIAAVDELSSVGGFPGAWRATGCFLNSGAVKKLDTFTEDSKEIPFAKPLPRKIFSVGSRKGLRNVGSSKTEYIGGEKKHIPTWLPVMPVIENHEKEIVEKRRRELWGYCAKTEEPEREKKEEKKTDSGEKERKGLELPLKRGKVRFKIGGGVGVLGVCRSGGIGKRVLCENWNFDDENSSKQEQLDEVIQQQ</sequence>
<reference evidence="7 8" key="1">
    <citation type="submission" date="2024-05" db="EMBL/GenBank/DDBJ databases">
        <title>De novo assembly of an allotetraploid wild potato.</title>
        <authorList>
            <person name="Hosaka A.J."/>
        </authorList>
    </citation>
    <scope>NUCLEOTIDE SEQUENCE [LARGE SCALE GENOMIC DNA]</scope>
    <source>
        <tissue evidence="7">Young leaves</tissue>
    </source>
</reference>
<dbReference type="PANTHER" id="PTHR46338">
    <property type="entry name" value="TRANSCRIPTION INITIATION FACTOR TFIID SUBUNIT 8"/>
    <property type="match status" value="1"/>
</dbReference>
<dbReference type="InterPro" id="IPR037818">
    <property type="entry name" value="TAF8"/>
</dbReference>
<evidence type="ECO:0000256" key="2">
    <source>
        <dbReference type="ARBA" id="ARBA00023015"/>
    </source>
</evidence>
<keyword evidence="2" id="KW-0805">Transcription regulation</keyword>
<dbReference type="Pfam" id="PF07524">
    <property type="entry name" value="Bromo_TP"/>
    <property type="match status" value="1"/>
</dbReference>
<evidence type="ECO:0000256" key="5">
    <source>
        <dbReference type="SAM" id="MobiDB-lite"/>
    </source>
</evidence>
<dbReference type="Proteomes" id="UP001627284">
    <property type="component" value="Unassembled WGS sequence"/>
</dbReference>